<dbReference type="eggNOG" id="COG0189">
    <property type="taxonomic scope" value="Bacteria"/>
</dbReference>
<keyword evidence="4" id="KW-0808">Transferase</keyword>
<evidence type="ECO:0000259" key="3">
    <source>
        <dbReference type="PROSITE" id="PS50975"/>
    </source>
</evidence>
<dbReference type="GO" id="GO:0046872">
    <property type="term" value="F:metal ion binding"/>
    <property type="evidence" value="ECO:0007669"/>
    <property type="project" value="InterPro"/>
</dbReference>
<dbReference type="HOGENOM" id="CLU_911009_0_0_6"/>
<evidence type="ECO:0000256" key="2">
    <source>
        <dbReference type="PROSITE-ProRule" id="PRU00409"/>
    </source>
</evidence>
<name>S5T984_9GAMM</name>
<dbReference type="PROSITE" id="PS50975">
    <property type="entry name" value="ATP_GRASP"/>
    <property type="match status" value="1"/>
</dbReference>
<reference evidence="4 5" key="1">
    <citation type="submission" date="2013-05" db="EMBL/GenBank/DDBJ databases">
        <title>Between feast and famine: a lifestyle of most important marine PAH-degrading bacterium Cycloclasticus sp. 7ME.</title>
        <authorList>
            <person name="Yakimov M.M."/>
            <person name="Messina E."/>
            <person name="Genovese M."/>
            <person name="Denaro R."/>
            <person name="Crisafi F."/>
            <person name="Russo D."/>
            <person name="Cappello S."/>
            <person name="Santisi S."/>
            <person name="Smedile F."/>
            <person name="Golyshina O.V."/>
            <person name="Tran H."/>
            <person name="Pieper D.H."/>
            <person name="Golyshin P.N."/>
            <person name="Giuliano L."/>
        </authorList>
    </citation>
    <scope>NUCLEOTIDE SEQUENCE [LARGE SCALE GENOMIC DNA]</scope>
    <source>
        <strain evidence="4 5">78-ME</strain>
    </source>
</reference>
<dbReference type="AlphaFoldDB" id="S5T984"/>
<gene>
    <name evidence="4" type="ORF">CYCME_1961</name>
</gene>
<evidence type="ECO:0000256" key="1">
    <source>
        <dbReference type="ARBA" id="ARBA00023211"/>
    </source>
</evidence>
<keyword evidence="2" id="KW-0547">Nucleotide-binding</keyword>
<keyword evidence="5" id="KW-1185">Reference proteome</keyword>
<sequence length="304" mass="34706">MSTYEIGLWIYQNGGGDVIQNSIIAQLQERDISAITELNLRNATATNGAIYCDGIRMEELDLFFSYNAGQQTQYQLYLYEALDRYIPIINNYTAFSLTEDKFKTAHLLQRNGIITPEYELCHRNDVHTLRRILKEWGGKIIYKPTEGWGGMGLVKIENDAALDMLIPFIKHTDLRHFYVERFIDYDNTDFRVDIVDGEYISCYGRQAPAGDWKTNITSGGKLLLREPTDELVALAKKAAKLTGLDIAGVDMIYDQEREQYVVLEVNGIPAFATPEQEQLGLDFNTKKINAIVNLIEKKLNEKNK</sequence>
<dbReference type="InterPro" id="IPR013651">
    <property type="entry name" value="ATP-grasp_RimK-type"/>
</dbReference>
<dbReference type="GO" id="GO:0016879">
    <property type="term" value="F:ligase activity, forming carbon-nitrogen bonds"/>
    <property type="evidence" value="ECO:0007669"/>
    <property type="project" value="TreeGrafter"/>
</dbReference>
<reference evidence="5" key="2">
    <citation type="journal article" date="2016" name="Environ. Microbiol. Rep.">
        <title>Analysis of defence systems and a conjugative IncP-1 plasmid in the marine polyaromatic hydrocarbons-degrading bacterium Cycloclasticus sp. 78-ME.</title>
        <authorList>
            <person name="Yakimov M.M."/>
            <person name="Crisafi F."/>
            <person name="Messina E."/>
            <person name="Smedile F."/>
            <person name="Lopatina A."/>
            <person name="Denaro R."/>
            <person name="Pieper D.H."/>
            <person name="Golyshin P.N."/>
            <person name="Giuliano L."/>
        </authorList>
    </citation>
    <scope>NUCLEOTIDE SEQUENCE [LARGE SCALE GENOMIC DNA]</scope>
    <source>
        <strain evidence="5">78-ME</strain>
    </source>
</reference>
<dbReference type="InterPro" id="IPR013815">
    <property type="entry name" value="ATP_grasp_subdomain_1"/>
</dbReference>
<dbReference type="GO" id="GO:0016740">
    <property type="term" value="F:transferase activity"/>
    <property type="evidence" value="ECO:0007669"/>
    <property type="project" value="UniProtKB-KW"/>
</dbReference>
<dbReference type="Pfam" id="PF08443">
    <property type="entry name" value="RimK"/>
    <property type="match status" value="1"/>
</dbReference>
<proteinExistence type="predicted"/>
<feature type="domain" description="ATP-grasp" evidence="3">
    <location>
        <begin position="105"/>
        <end position="292"/>
    </location>
</feature>
<keyword evidence="1" id="KW-0464">Manganese</keyword>
<dbReference type="GO" id="GO:0005737">
    <property type="term" value="C:cytoplasm"/>
    <property type="evidence" value="ECO:0007669"/>
    <property type="project" value="TreeGrafter"/>
</dbReference>
<dbReference type="GO" id="GO:0005524">
    <property type="term" value="F:ATP binding"/>
    <property type="evidence" value="ECO:0007669"/>
    <property type="project" value="UniProtKB-UniRule"/>
</dbReference>
<dbReference type="InterPro" id="IPR011761">
    <property type="entry name" value="ATP-grasp"/>
</dbReference>
<dbReference type="PATRIC" id="fig|1198232.3.peg.1935"/>
<dbReference type="KEGG" id="cza:CYCME_1961"/>
<evidence type="ECO:0000313" key="4">
    <source>
        <dbReference type="EMBL" id="AGS40276.1"/>
    </source>
</evidence>
<organism evidence="4 5">
    <name type="scientific">Cycloclasticus zancles 78-ME</name>
    <dbReference type="NCBI Taxonomy" id="1198232"/>
    <lineage>
        <taxon>Bacteria</taxon>
        <taxon>Pseudomonadati</taxon>
        <taxon>Pseudomonadota</taxon>
        <taxon>Gammaproteobacteria</taxon>
        <taxon>Thiotrichales</taxon>
        <taxon>Piscirickettsiaceae</taxon>
        <taxon>Cycloclasticus</taxon>
    </lineage>
</organism>
<protein>
    <submittedName>
        <fullName evidence="4">Glutathione synthase/Ribosomal protein S6 modification enzyme (Glutaminyl transferase)</fullName>
    </submittedName>
</protein>
<dbReference type="Gene3D" id="3.30.1490.20">
    <property type="entry name" value="ATP-grasp fold, A domain"/>
    <property type="match status" value="1"/>
</dbReference>
<dbReference type="PANTHER" id="PTHR21621:SF0">
    <property type="entry name" value="BETA-CITRYLGLUTAMATE SYNTHASE B-RELATED"/>
    <property type="match status" value="1"/>
</dbReference>
<dbReference type="Gene3D" id="3.30.470.20">
    <property type="entry name" value="ATP-grasp fold, B domain"/>
    <property type="match status" value="1"/>
</dbReference>
<evidence type="ECO:0000313" key="5">
    <source>
        <dbReference type="Proteomes" id="UP000015380"/>
    </source>
</evidence>
<dbReference type="PANTHER" id="PTHR21621">
    <property type="entry name" value="RIBOSOMAL PROTEIN S6 MODIFICATION PROTEIN"/>
    <property type="match status" value="1"/>
</dbReference>
<dbReference type="EMBL" id="CP005996">
    <property type="protein sequence ID" value="AGS40276.1"/>
    <property type="molecule type" value="Genomic_DNA"/>
</dbReference>
<keyword evidence="2" id="KW-0067">ATP-binding</keyword>
<dbReference type="Proteomes" id="UP000015380">
    <property type="component" value="Chromosome"/>
</dbReference>
<accession>S5T984</accession>
<dbReference type="SUPFAM" id="SSF56059">
    <property type="entry name" value="Glutathione synthetase ATP-binding domain-like"/>
    <property type="match status" value="1"/>
</dbReference>
<dbReference type="RefSeq" id="WP_020932884.1">
    <property type="nucleotide sequence ID" value="NC_021917.1"/>
</dbReference>